<dbReference type="SUPFAM" id="SSF49464">
    <property type="entry name" value="Carboxypeptidase regulatory domain-like"/>
    <property type="match status" value="1"/>
</dbReference>
<dbReference type="InterPro" id="IPR039426">
    <property type="entry name" value="TonB-dep_rcpt-like"/>
</dbReference>
<feature type="chain" id="PRO_5019193743" evidence="10">
    <location>
        <begin position="24"/>
        <end position="893"/>
    </location>
</feature>
<dbReference type="PANTHER" id="PTHR30069">
    <property type="entry name" value="TONB-DEPENDENT OUTER MEMBRANE RECEPTOR"/>
    <property type="match status" value="1"/>
</dbReference>
<dbReference type="InterPro" id="IPR008969">
    <property type="entry name" value="CarboxyPept-like_regulatory"/>
</dbReference>
<dbReference type="SUPFAM" id="SSF56935">
    <property type="entry name" value="Porins"/>
    <property type="match status" value="1"/>
</dbReference>
<evidence type="ECO:0000256" key="9">
    <source>
        <dbReference type="PROSITE-ProRule" id="PRU01360"/>
    </source>
</evidence>
<keyword evidence="12" id="KW-0675">Receptor</keyword>
<keyword evidence="4 9" id="KW-0812">Transmembrane</keyword>
<evidence type="ECO:0000313" key="12">
    <source>
        <dbReference type="EMBL" id="RGV50677.1"/>
    </source>
</evidence>
<evidence type="ECO:0000256" key="1">
    <source>
        <dbReference type="ARBA" id="ARBA00004571"/>
    </source>
</evidence>
<keyword evidence="8 9" id="KW-0998">Cell outer membrane</keyword>
<dbReference type="PANTHER" id="PTHR30069:SF29">
    <property type="entry name" value="HEMOGLOBIN AND HEMOGLOBIN-HAPTOGLOBIN-BINDING PROTEIN 1-RELATED"/>
    <property type="match status" value="1"/>
</dbReference>
<dbReference type="InterPro" id="IPR037066">
    <property type="entry name" value="Plug_dom_sf"/>
</dbReference>
<dbReference type="Pfam" id="PF07715">
    <property type="entry name" value="Plug"/>
    <property type="match status" value="1"/>
</dbReference>
<dbReference type="Proteomes" id="UP000283850">
    <property type="component" value="Unassembled WGS sequence"/>
</dbReference>
<keyword evidence="7 9" id="KW-0472">Membrane</keyword>
<evidence type="ECO:0000259" key="11">
    <source>
        <dbReference type="Pfam" id="PF07715"/>
    </source>
</evidence>
<evidence type="ECO:0000256" key="5">
    <source>
        <dbReference type="ARBA" id="ARBA00022729"/>
    </source>
</evidence>
<dbReference type="InterPro" id="IPR010917">
    <property type="entry name" value="TonB_rcpt_CS"/>
</dbReference>
<evidence type="ECO:0000256" key="4">
    <source>
        <dbReference type="ARBA" id="ARBA00022692"/>
    </source>
</evidence>
<sequence>MKKHLIHFLLVAVLSVFSAAAFAQTTVKGQLVDAETGEPLIGASVVVEGTSQGSVTDIDGNFTQKVGPNATLVFKYVGYKDLKTKVTQKKSSVDLGIIKMEPDAVMLNDVTITSSIAVSRKTPVAVSTVDPVFISERLGSQEFPEILKSTPGIYASKDNGGFGESRVTVRGFGQTNVGIMINGVPMNDMEWGGVYWSNWAGLSDVTRSMQVQRGLGASKVSSPSVGGSINVITNSIDAKQGGTLSYGIGNDGYNKVLFSLSSGLTKDGWAFSVLGAKTWGDGYVQGCEFDAYSWFVNISKRIGDNHSLSLTATGAPQTHNKRYDELTIEEWDKQKKINNGVGYRYNAAFGYDMNGNIMTGTSYNVYHKPQISLNHVWEIDRKSSLSSSLYLSIGDGYGYRGVGASYSKLYGATNGIPNTNYRKVDGTFDFGALMEDNAKSNNGSIAALAKNKNTHMWYGLLSTYSNQLNDNFNLQGGIDLRYYNGGHKAEVADLLGGAYVVDTDRASVPYKKDDIAWQNARLGVGDVVYRNFDSYIAQYGAFGQLEYTQDKLSVIVSGNVNAATNWRKDYFYADNEESPKKTKVGYGIKGGLNYNLDSHNNIFANIGYYSRTPYFSGGIFLNSQTSNEFNPNCKNEGVFSFELGYGYVSSLFSANLNLYRTTWNDRTIQKRLTVAQESSYVYLNGVNELHQGIELDFQFRPVRNLTINGMFSFGDWTMTKDGVLGYMYNQNGQAVDKNMMEVTPGSPEHAKLLMNTKDIKIGNSAQTTAALGLNYEVMKGLRIGVDGNFYGRNYSDYDIAGLITTGALNGDPVDVAQPWRIPSAFTFDANISYRFKFAGLDATWNANCNNLLNEQYITDATDNGAKTGGHGWKDATVFYGFGRTWSMSMKVRF</sequence>
<dbReference type="PROSITE" id="PS01156">
    <property type="entry name" value="TONB_DEPENDENT_REC_2"/>
    <property type="match status" value="1"/>
</dbReference>
<dbReference type="PROSITE" id="PS52016">
    <property type="entry name" value="TONB_DEPENDENT_REC_3"/>
    <property type="match status" value="1"/>
</dbReference>
<dbReference type="Gene3D" id="2.40.170.20">
    <property type="entry name" value="TonB-dependent receptor, beta-barrel domain"/>
    <property type="match status" value="1"/>
</dbReference>
<evidence type="ECO:0000256" key="7">
    <source>
        <dbReference type="ARBA" id="ARBA00023136"/>
    </source>
</evidence>
<dbReference type="InterPro" id="IPR036942">
    <property type="entry name" value="Beta-barrel_TonB_sf"/>
</dbReference>
<protein>
    <submittedName>
        <fullName evidence="12">TonB-dependent receptor</fullName>
    </submittedName>
</protein>
<comment type="subcellular location">
    <subcellularLocation>
        <location evidence="1 9">Cell outer membrane</location>
        <topology evidence="1 9">Multi-pass membrane protein</topology>
    </subcellularLocation>
</comment>
<proteinExistence type="inferred from homology"/>
<dbReference type="Pfam" id="PF13715">
    <property type="entry name" value="CarbopepD_reg_2"/>
    <property type="match status" value="1"/>
</dbReference>
<dbReference type="GO" id="GO:0015344">
    <property type="term" value="F:siderophore uptake transmembrane transporter activity"/>
    <property type="evidence" value="ECO:0007669"/>
    <property type="project" value="TreeGrafter"/>
</dbReference>
<gene>
    <name evidence="12" type="ORF">DWW10_18095</name>
</gene>
<feature type="domain" description="TonB-dependent receptor plug" evidence="11">
    <location>
        <begin position="120"/>
        <end position="227"/>
    </location>
</feature>
<evidence type="ECO:0000256" key="8">
    <source>
        <dbReference type="ARBA" id="ARBA00023237"/>
    </source>
</evidence>
<dbReference type="Gene3D" id="2.60.40.1120">
    <property type="entry name" value="Carboxypeptidase-like, regulatory domain"/>
    <property type="match status" value="1"/>
</dbReference>
<keyword evidence="5 10" id="KW-0732">Signal</keyword>
<dbReference type="Gene3D" id="2.170.130.10">
    <property type="entry name" value="TonB-dependent receptor, plug domain"/>
    <property type="match status" value="1"/>
</dbReference>
<dbReference type="GO" id="GO:0009279">
    <property type="term" value="C:cell outer membrane"/>
    <property type="evidence" value="ECO:0007669"/>
    <property type="project" value="UniProtKB-SubCell"/>
</dbReference>
<evidence type="ECO:0000256" key="2">
    <source>
        <dbReference type="ARBA" id="ARBA00022448"/>
    </source>
</evidence>
<comment type="similarity">
    <text evidence="9">Belongs to the TonB-dependent receptor family.</text>
</comment>
<comment type="caution">
    <text evidence="12">The sequence shown here is derived from an EMBL/GenBank/DDBJ whole genome shotgun (WGS) entry which is preliminary data.</text>
</comment>
<dbReference type="InterPro" id="IPR012910">
    <property type="entry name" value="Plug_dom"/>
</dbReference>
<keyword evidence="6" id="KW-0798">TonB box</keyword>
<accession>A0A412Y034</accession>
<feature type="signal peptide" evidence="10">
    <location>
        <begin position="1"/>
        <end position="23"/>
    </location>
</feature>
<evidence type="ECO:0000313" key="13">
    <source>
        <dbReference type="Proteomes" id="UP000283850"/>
    </source>
</evidence>
<keyword evidence="2 9" id="KW-0813">Transport</keyword>
<name>A0A412Y034_9BACE</name>
<organism evidence="12 13">
    <name type="scientific">Bacteroides intestinalis</name>
    <dbReference type="NCBI Taxonomy" id="329854"/>
    <lineage>
        <taxon>Bacteria</taxon>
        <taxon>Pseudomonadati</taxon>
        <taxon>Bacteroidota</taxon>
        <taxon>Bacteroidia</taxon>
        <taxon>Bacteroidales</taxon>
        <taxon>Bacteroidaceae</taxon>
        <taxon>Bacteroides</taxon>
    </lineage>
</organism>
<evidence type="ECO:0000256" key="3">
    <source>
        <dbReference type="ARBA" id="ARBA00022452"/>
    </source>
</evidence>
<dbReference type="EMBL" id="QRZF01000014">
    <property type="protein sequence ID" value="RGV50677.1"/>
    <property type="molecule type" value="Genomic_DNA"/>
</dbReference>
<evidence type="ECO:0000256" key="10">
    <source>
        <dbReference type="SAM" id="SignalP"/>
    </source>
</evidence>
<keyword evidence="3 9" id="KW-1134">Transmembrane beta strand</keyword>
<evidence type="ECO:0000256" key="6">
    <source>
        <dbReference type="ARBA" id="ARBA00023077"/>
    </source>
</evidence>
<reference evidence="12 13" key="1">
    <citation type="submission" date="2018-08" db="EMBL/GenBank/DDBJ databases">
        <title>A genome reference for cultivated species of the human gut microbiota.</title>
        <authorList>
            <person name="Zou Y."/>
            <person name="Xue W."/>
            <person name="Luo G."/>
        </authorList>
    </citation>
    <scope>NUCLEOTIDE SEQUENCE [LARGE SCALE GENOMIC DNA]</scope>
    <source>
        <strain evidence="12 13">AF14-32</strain>
    </source>
</reference>
<dbReference type="GO" id="GO:0044718">
    <property type="term" value="P:siderophore transmembrane transport"/>
    <property type="evidence" value="ECO:0007669"/>
    <property type="project" value="TreeGrafter"/>
</dbReference>
<dbReference type="RefSeq" id="WP_022391918.1">
    <property type="nucleotide sequence ID" value="NZ_QRZF01000014.1"/>
</dbReference>
<dbReference type="AlphaFoldDB" id="A0A412Y034"/>